<evidence type="ECO:0000256" key="1">
    <source>
        <dbReference type="SAM" id="MobiDB-lite"/>
    </source>
</evidence>
<accession>A0AAW2H0M1</accession>
<gene>
    <name evidence="2" type="ORF">PUN28_000693</name>
</gene>
<dbReference type="Proteomes" id="UP001430953">
    <property type="component" value="Unassembled WGS sequence"/>
</dbReference>
<evidence type="ECO:0000313" key="3">
    <source>
        <dbReference type="Proteomes" id="UP001430953"/>
    </source>
</evidence>
<keyword evidence="3" id="KW-1185">Reference proteome</keyword>
<protein>
    <submittedName>
        <fullName evidence="2">Uncharacterized protein</fullName>
    </submittedName>
</protein>
<feature type="region of interest" description="Disordered" evidence="1">
    <location>
        <begin position="1"/>
        <end position="42"/>
    </location>
</feature>
<reference evidence="2 3" key="1">
    <citation type="submission" date="2023-03" db="EMBL/GenBank/DDBJ databases">
        <title>High recombination rates correlate with genetic variation in Cardiocondyla obscurior ants.</title>
        <authorList>
            <person name="Errbii M."/>
        </authorList>
    </citation>
    <scope>NUCLEOTIDE SEQUENCE [LARGE SCALE GENOMIC DNA]</scope>
    <source>
        <strain evidence="2">Alpha-2009</strain>
        <tissue evidence="2">Whole body</tissue>
    </source>
</reference>
<evidence type="ECO:0000313" key="2">
    <source>
        <dbReference type="EMBL" id="KAL0133090.1"/>
    </source>
</evidence>
<organism evidence="2 3">
    <name type="scientific">Cardiocondyla obscurior</name>
    <dbReference type="NCBI Taxonomy" id="286306"/>
    <lineage>
        <taxon>Eukaryota</taxon>
        <taxon>Metazoa</taxon>
        <taxon>Ecdysozoa</taxon>
        <taxon>Arthropoda</taxon>
        <taxon>Hexapoda</taxon>
        <taxon>Insecta</taxon>
        <taxon>Pterygota</taxon>
        <taxon>Neoptera</taxon>
        <taxon>Endopterygota</taxon>
        <taxon>Hymenoptera</taxon>
        <taxon>Apocrita</taxon>
        <taxon>Aculeata</taxon>
        <taxon>Formicoidea</taxon>
        <taxon>Formicidae</taxon>
        <taxon>Myrmicinae</taxon>
        <taxon>Cardiocondyla</taxon>
    </lineage>
</organism>
<dbReference type="AlphaFoldDB" id="A0AAW2H0M1"/>
<comment type="caution">
    <text evidence="2">The sequence shown here is derived from an EMBL/GenBank/DDBJ whole genome shotgun (WGS) entry which is preliminary data.</text>
</comment>
<name>A0AAW2H0M1_9HYME</name>
<sequence>MVDLRGEERARNRSVLRRRKAERRTAAVISSRRDWPNRGTRGSVDGQWRPGLGFSRILPPEIRRVLCATYTRARARPRCIRNPRLFQPHIRAHTSRPLPTGRPVSSPSSTMSSYFVYSTLRQPHDDLTRRSPSGPFFLLLANISPGSISDSRHNDPTFFSAFWDSQRARRPDDVGTVLRRKENATCNFPTHLRITRIEFISFSKFSCTRVQNRLQFRVNIFLYSKNIDNYFNKNITKHLNIP</sequence>
<feature type="compositionally biased region" description="Basic residues" evidence="1">
    <location>
        <begin position="12"/>
        <end position="22"/>
    </location>
</feature>
<dbReference type="EMBL" id="JADYXP020000001">
    <property type="protein sequence ID" value="KAL0133090.1"/>
    <property type="molecule type" value="Genomic_DNA"/>
</dbReference>
<proteinExistence type="predicted"/>
<feature type="compositionally biased region" description="Basic and acidic residues" evidence="1">
    <location>
        <begin position="1"/>
        <end position="11"/>
    </location>
</feature>